<gene>
    <name evidence="1" type="primary">A06g504340.1_BraROA</name>
    <name evidence="1" type="ORF">IGI04_023220</name>
</gene>
<evidence type="ECO:0000313" key="2">
    <source>
        <dbReference type="Proteomes" id="UP000823674"/>
    </source>
</evidence>
<evidence type="ECO:0000313" key="1">
    <source>
        <dbReference type="EMBL" id="KAG5393257.1"/>
    </source>
</evidence>
<keyword evidence="2" id="KW-1185">Reference proteome</keyword>
<dbReference type="EMBL" id="JADBGQ010000006">
    <property type="protein sequence ID" value="KAG5393257.1"/>
    <property type="molecule type" value="Genomic_DNA"/>
</dbReference>
<proteinExistence type="predicted"/>
<organism evidence="1 2">
    <name type="scientific">Brassica rapa subsp. trilocularis</name>
    <dbReference type="NCBI Taxonomy" id="1813537"/>
    <lineage>
        <taxon>Eukaryota</taxon>
        <taxon>Viridiplantae</taxon>
        <taxon>Streptophyta</taxon>
        <taxon>Embryophyta</taxon>
        <taxon>Tracheophyta</taxon>
        <taxon>Spermatophyta</taxon>
        <taxon>Magnoliopsida</taxon>
        <taxon>eudicotyledons</taxon>
        <taxon>Gunneridae</taxon>
        <taxon>Pentapetalae</taxon>
        <taxon>rosids</taxon>
        <taxon>malvids</taxon>
        <taxon>Brassicales</taxon>
        <taxon>Brassicaceae</taxon>
        <taxon>Brassiceae</taxon>
        <taxon>Brassica</taxon>
    </lineage>
</organism>
<sequence>MHFILEDFSRNLQEVFRSLPTKVISYKTLGKLLKHFLGIFLMYFMLQDFSRNLREVFRSLLPKVVQRNDVKWSPSLSMLRNDI</sequence>
<reference evidence="1 2" key="1">
    <citation type="submission" date="2021-03" db="EMBL/GenBank/DDBJ databases">
        <authorList>
            <person name="King G.J."/>
            <person name="Bancroft I."/>
            <person name="Baten A."/>
            <person name="Bloomfield J."/>
            <person name="Borpatragohain P."/>
            <person name="He Z."/>
            <person name="Irish N."/>
            <person name="Irwin J."/>
            <person name="Liu K."/>
            <person name="Mauleon R.P."/>
            <person name="Moore J."/>
            <person name="Morris R."/>
            <person name="Ostergaard L."/>
            <person name="Wang B."/>
            <person name="Wells R."/>
        </authorList>
    </citation>
    <scope>NUCLEOTIDE SEQUENCE [LARGE SCALE GENOMIC DNA]</scope>
    <source>
        <strain evidence="1">R-o-18</strain>
        <tissue evidence="1">Leaf</tissue>
    </source>
</reference>
<accession>A0ABQ7M365</accession>
<protein>
    <submittedName>
        <fullName evidence="1">Uncharacterized protein</fullName>
    </submittedName>
</protein>
<comment type="caution">
    <text evidence="1">The sequence shown here is derived from an EMBL/GenBank/DDBJ whole genome shotgun (WGS) entry which is preliminary data.</text>
</comment>
<name>A0ABQ7M365_BRACM</name>
<dbReference type="Proteomes" id="UP000823674">
    <property type="component" value="Chromosome A06"/>
</dbReference>